<dbReference type="AlphaFoldDB" id="A0A9P6DAJ9"/>
<proteinExistence type="predicted"/>
<evidence type="ECO:0000313" key="2">
    <source>
        <dbReference type="Proteomes" id="UP000807025"/>
    </source>
</evidence>
<comment type="caution">
    <text evidence="1">The sequence shown here is derived from an EMBL/GenBank/DDBJ whole genome shotgun (WGS) entry which is preliminary data.</text>
</comment>
<evidence type="ECO:0000313" key="1">
    <source>
        <dbReference type="EMBL" id="KAF9489774.1"/>
    </source>
</evidence>
<name>A0A9P6DAJ9_PLEER</name>
<keyword evidence="2" id="KW-1185">Reference proteome</keyword>
<organism evidence="1 2">
    <name type="scientific">Pleurotus eryngii</name>
    <name type="common">Boletus of the steppes</name>
    <dbReference type="NCBI Taxonomy" id="5323"/>
    <lineage>
        <taxon>Eukaryota</taxon>
        <taxon>Fungi</taxon>
        <taxon>Dikarya</taxon>
        <taxon>Basidiomycota</taxon>
        <taxon>Agaricomycotina</taxon>
        <taxon>Agaricomycetes</taxon>
        <taxon>Agaricomycetidae</taxon>
        <taxon>Agaricales</taxon>
        <taxon>Pleurotineae</taxon>
        <taxon>Pleurotaceae</taxon>
        <taxon>Pleurotus</taxon>
    </lineage>
</organism>
<dbReference type="EMBL" id="MU154660">
    <property type="protein sequence ID" value="KAF9489774.1"/>
    <property type="molecule type" value="Genomic_DNA"/>
</dbReference>
<gene>
    <name evidence="1" type="ORF">BDN71DRAFT_277868</name>
</gene>
<sequence>MKFIEFEENRSRSFVVTFLGTQLCGSIKPSDTLRRWSTIVPVWTCVGGSSSFNFMVYTRVHQATTIGRLKGRTKVGG</sequence>
<protein>
    <submittedName>
        <fullName evidence="1">Uncharacterized protein</fullName>
    </submittedName>
</protein>
<reference evidence="1" key="1">
    <citation type="submission" date="2020-11" db="EMBL/GenBank/DDBJ databases">
        <authorList>
            <consortium name="DOE Joint Genome Institute"/>
            <person name="Ahrendt S."/>
            <person name="Riley R."/>
            <person name="Andreopoulos W."/>
            <person name="Labutti K."/>
            <person name="Pangilinan J."/>
            <person name="Ruiz-Duenas F.J."/>
            <person name="Barrasa J.M."/>
            <person name="Sanchez-Garcia M."/>
            <person name="Camarero S."/>
            <person name="Miyauchi S."/>
            <person name="Serrano A."/>
            <person name="Linde D."/>
            <person name="Babiker R."/>
            <person name="Drula E."/>
            <person name="Ayuso-Fernandez I."/>
            <person name="Pacheco R."/>
            <person name="Padilla G."/>
            <person name="Ferreira P."/>
            <person name="Barriuso J."/>
            <person name="Kellner H."/>
            <person name="Castanera R."/>
            <person name="Alfaro M."/>
            <person name="Ramirez L."/>
            <person name="Pisabarro A.G."/>
            <person name="Kuo A."/>
            <person name="Tritt A."/>
            <person name="Lipzen A."/>
            <person name="He G."/>
            <person name="Yan M."/>
            <person name="Ng V."/>
            <person name="Cullen D."/>
            <person name="Martin F."/>
            <person name="Rosso M.-N."/>
            <person name="Henrissat B."/>
            <person name="Hibbett D."/>
            <person name="Martinez A.T."/>
            <person name="Grigoriev I.V."/>
        </authorList>
    </citation>
    <scope>NUCLEOTIDE SEQUENCE</scope>
    <source>
        <strain evidence="1">ATCC 90797</strain>
    </source>
</reference>
<dbReference type="Proteomes" id="UP000807025">
    <property type="component" value="Unassembled WGS sequence"/>
</dbReference>
<accession>A0A9P6DAJ9</accession>